<dbReference type="AlphaFoldDB" id="A0A4C1YNJ5"/>
<name>A0A4C1YNJ5_EUMVA</name>
<accession>A0A4C1YNJ5</accession>
<sequence length="305" mass="33221">MIFPRKRMDPQLMLNAAPGGWGVVADVAYMGPLSNFYDRQITAWLRSNPGMVVTIRQVAEIFGKAFIETSTMATAPICADHIISSVAIITPTTISAAVALAEPETQPIKAFHVPDITGAATTAATSRALPAKVLPSAEVEAATIHTTTMMVSAAPSSPKPGCSTWLINNEIDRRPTTPQQSKFSVASPQQILPLPATRRTSRVTRKRGKTVIITASPYKTELEETIKKKLWKRVSKKEKKTRGKKAGLRVLYVAIGHIAPVLAWMMRTMKQHSPANFAKNSKGFAIPHLARWGCPVLPYLEGKMG</sequence>
<protein>
    <submittedName>
        <fullName evidence="2">Uncharacterized protein</fullName>
    </submittedName>
</protein>
<evidence type="ECO:0000256" key="1">
    <source>
        <dbReference type="SAM" id="Phobius"/>
    </source>
</evidence>
<evidence type="ECO:0000313" key="3">
    <source>
        <dbReference type="Proteomes" id="UP000299102"/>
    </source>
</evidence>
<gene>
    <name evidence="2" type="ORF">EVAR_34369_1</name>
</gene>
<keyword evidence="3" id="KW-1185">Reference proteome</keyword>
<organism evidence="2 3">
    <name type="scientific">Eumeta variegata</name>
    <name type="common">Bagworm moth</name>
    <name type="synonym">Eumeta japonica</name>
    <dbReference type="NCBI Taxonomy" id="151549"/>
    <lineage>
        <taxon>Eukaryota</taxon>
        <taxon>Metazoa</taxon>
        <taxon>Ecdysozoa</taxon>
        <taxon>Arthropoda</taxon>
        <taxon>Hexapoda</taxon>
        <taxon>Insecta</taxon>
        <taxon>Pterygota</taxon>
        <taxon>Neoptera</taxon>
        <taxon>Endopterygota</taxon>
        <taxon>Lepidoptera</taxon>
        <taxon>Glossata</taxon>
        <taxon>Ditrysia</taxon>
        <taxon>Tineoidea</taxon>
        <taxon>Psychidae</taxon>
        <taxon>Oiketicinae</taxon>
        <taxon>Eumeta</taxon>
    </lineage>
</organism>
<keyword evidence="1" id="KW-0812">Transmembrane</keyword>
<comment type="caution">
    <text evidence="2">The sequence shown here is derived from an EMBL/GenBank/DDBJ whole genome shotgun (WGS) entry which is preliminary data.</text>
</comment>
<dbReference type="Proteomes" id="UP000299102">
    <property type="component" value="Unassembled WGS sequence"/>
</dbReference>
<keyword evidence="1" id="KW-0472">Membrane</keyword>
<dbReference type="EMBL" id="BGZK01001348">
    <property type="protein sequence ID" value="GBP77826.1"/>
    <property type="molecule type" value="Genomic_DNA"/>
</dbReference>
<dbReference type="OrthoDB" id="8194222at2759"/>
<keyword evidence="1" id="KW-1133">Transmembrane helix</keyword>
<proteinExistence type="predicted"/>
<evidence type="ECO:0000313" key="2">
    <source>
        <dbReference type="EMBL" id="GBP77826.1"/>
    </source>
</evidence>
<feature type="transmembrane region" description="Helical" evidence="1">
    <location>
        <begin position="246"/>
        <end position="266"/>
    </location>
</feature>
<reference evidence="2 3" key="1">
    <citation type="journal article" date="2019" name="Commun. Biol.">
        <title>The bagworm genome reveals a unique fibroin gene that provides high tensile strength.</title>
        <authorList>
            <person name="Kono N."/>
            <person name="Nakamura H."/>
            <person name="Ohtoshi R."/>
            <person name="Tomita M."/>
            <person name="Numata K."/>
            <person name="Arakawa K."/>
        </authorList>
    </citation>
    <scope>NUCLEOTIDE SEQUENCE [LARGE SCALE GENOMIC DNA]</scope>
</reference>